<dbReference type="Proteomes" id="UP000639772">
    <property type="component" value="Chromosome 7"/>
</dbReference>
<comment type="caution">
    <text evidence="2">The sequence shown here is derived from an EMBL/GenBank/DDBJ whole genome shotgun (WGS) entry which is preliminary data.</text>
</comment>
<proteinExistence type="inferred from homology"/>
<comment type="similarity">
    <text evidence="1">Belongs to the ycf20 family.</text>
</comment>
<evidence type="ECO:0000313" key="2">
    <source>
        <dbReference type="EMBL" id="KAG0474327.1"/>
    </source>
</evidence>
<evidence type="ECO:0000313" key="3">
    <source>
        <dbReference type="Proteomes" id="UP000639772"/>
    </source>
</evidence>
<dbReference type="PANTHER" id="PTHR33787">
    <property type="match status" value="1"/>
</dbReference>
<evidence type="ECO:0000256" key="1">
    <source>
        <dbReference type="ARBA" id="ARBA00009846"/>
    </source>
</evidence>
<protein>
    <recommendedName>
        <fullName evidence="4">Ycf20-like protein</fullName>
    </recommendedName>
</protein>
<sequence length="183" mass="20370">MASTMSLLPCHAERVYQSRAVAPSYLKKTATFNTTKAFPHLFFFVIAKSANTSRKRVRRLGWSVKSMVGDTSSSPSDNGKEKGFYCATAFATVIGQTGDWDILSAGLALVVVEVIGAIMYRASSRFFDRFRSLITMFNYWKAGLSLGLFLDSFKYEVDMLIEKCNAFNVGVDVLSLVWSCFLS</sequence>
<dbReference type="OrthoDB" id="776537at2759"/>
<dbReference type="PANTHER" id="PTHR33787:SF3">
    <property type="entry name" value="YCF20-LIKE PROTEIN"/>
    <property type="match status" value="1"/>
</dbReference>
<organism evidence="2 3">
    <name type="scientific">Vanilla planifolia</name>
    <name type="common">Vanilla</name>
    <dbReference type="NCBI Taxonomy" id="51239"/>
    <lineage>
        <taxon>Eukaryota</taxon>
        <taxon>Viridiplantae</taxon>
        <taxon>Streptophyta</taxon>
        <taxon>Embryophyta</taxon>
        <taxon>Tracheophyta</taxon>
        <taxon>Spermatophyta</taxon>
        <taxon>Magnoliopsida</taxon>
        <taxon>Liliopsida</taxon>
        <taxon>Asparagales</taxon>
        <taxon>Orchidaceae</taxon>
        <taxon>Vanilloideae</taxon>
        <taxon>Vanilleae</taxon>
        <taxon>Vanilla</taxon>
    </lineage>
</organism>
<evidence type="ECO:0008006" key="4">
    <source>
        <dbReference type="Google" id="ProtNLM"/>
    </source>
</evidence>
<reference evidence="2 3" key="1">
    <citation type="journal article" date="2020" name="Nat. Food">
        <title>A phased Vanilla planifolia genome enables genetic improvement of flavour and production.</title>
        <authorList>
            <person name="Hasing T."/>
            <person name="Tang H."/>
            <person name="Brym M."/>
            <person name="Khazi F."/>
            <person name="Huang T."/>
            <person name="Chambers A.H."/>
        </authorList>
    </citation>
    <scope>NUCLEOTIDE SEQUENCE [LARGE SCALE GENOMIC DNA]</scope>
    <source>
        <tissue evidence="2">Leaf</tissue>
    </source>
</reference>
<name>A0A835QV01_VANPL</name>
<gene>
    <name evidence="2" type="ORF">HPP92_014013</name>
</gene>
<dbReference type="Pfam" id="PF04483">
    <property type="entry name" value="DUF565"/>
    <property type="match status" value="1"/>
</dbReference>
<dbReference type="EMBL" id="JADCNM010000007">
    <property type="protein sequence ID" value="KAG0474327.1"/>
    <property type="molecule type" value="Genomic_DNA"/>
</dbReference>
<dbReference type="InterPro" id="IPR007572">
    <property type="entry name" value="Uncharacterised_Ycf20"/>
</dbReference>
<accession>A0A835QV01</accession>
<dbReference type="AlphaFoldDB" id="A0A835QV01"/>